<dbReference type="InterPro" id="IPR019734">
    <property type="entry name" value="TPR_rpt"/>
</dbReference>
<evidence type="ECO:0000256" key="1">
    <source>
        <dbReference type="PROSITE-ProRule" id="PRU00339"/>
    </source>
</evidence>
<evidence type="ECO:0008006" key="4">
    <source>
        <dbReference type="Google" id="ProtNLM"/>
    </source>
</evidence>
<keyword evidence="1" id="KW-0802">TPR repeat</keyword>
<evidence type="ECO:0000313" key="2">
    <source>
        <dbReference type="EMBL" id="KAK8742889.1"/>
    </source>
</evidence>
<feature type="non-terminal residue" evidence="2">
    <location>
        <position position="1"/>
    </location>
</feature>
<keyword evidence="3" id="KW-1185">Reference proteome</keyword>
<organism evidence="2 3">
    <name type="scientific">Cherax quadricarinatus</name>
    <name type="common">Australian red claw crayfish</name>
    <dbReference type="NCBI Taxonomy" id="27406"/>
    <lineage>
        <taxon>Eukaryota</taxon>
        <taxon>Metazoa</taxon>
        <taxon>Ecdysozoa</taxon>
        <taxon>Arthropoda</taxon>
        <taxon>Crustacea</taxon>
        <taxon>Multicrustacea</taxon>
        <taxon>Malacostraca</taxon>
        <taxon>Eumalacostraca</taxon>
        <taxon>Eucarida</taxon>
        <taxon>Decapoda</taxon>
        <taxon>Pleocyemata</taxon>
        <taxon>Astacidea</taxon>
        <taxon>Parastacoidea</taxon>
        <taxon>Parastacidae</taxon>
        <taxon>Cherax</taxon>
    </lineage>
</organism>
<dbReference type="PROSITE" id="PS50005">
    <property type="entry name" value="TPR"/>
    <property type="match status" value="1"/>
</dbReference>
<gene>
    <name evidence="2" type="ORF">OTU49_001714</name>
</gene>
<feature type="non-terminal residue" evidence="2">
    <location>
        <position position="229"/>
    </location>
</feature>
<reference evidence="2 3" key="1">
    <citation type="journal article" date="2024" name="BMC Genomics">
        <title>Genome assembly of redclaw crayfish (Cherax quadricarinatus) provides insights into its immune adaptation and hypoxia tolerance.</title>
        <authorList>
            <person name="Liu Z."/>
            <person name="Zheng J."/>
            <person name="Li H."/>
            <person name="Fang K."/>
            <person name="Wang S."/>
            <person name="He J."/>
            <person name="Zhou D."/>
            <person name="Weng S."/>
            <person name="Chi M."/>
            <person name="Gu Z."/>
            <person name="He J."/>
            <person name="Li F."/>
            <person name="Wang M."/>
        </authorList>
    </citation>
    <scope>NUCLEOTIDE SEQUENCE [LARGE SCALE GENOMIC DNA]</scope>
    <source>
        <strain evidence="2">ZL_2023a</strain>
    </source>
</reference>
<feature type="repeat" description="TPR" evidence="1">
    <location>
        <begin position="36"/>
        <end position="69"/>
    </location>
</feature>
<protein>
    <recommendedName>
        <fullName evidence="4">Tetratricopeptide repeat protein</fullName>
    </recommendedName>
</protein>
<dbReference type="SMART" id="SM00028">
    <property type="entry name" value="TPR"/>
    <property type="match status" value="4"/>
</dbReference>
<comment type="caution">
    <text evidence="2">The sequence shown here is derived from an EMBL/GenBank/DDBJ whole genome shotgun (WGS) entry which is preliminary data.</text>
</comment>
<dbReference type="EMBL" id="JARKIK010000027">
    <property type="protein sequence ID" value="KAK8742889.1"/>
    <property type="molecule type" value="Genomic_DNA"/>
</dbReference>
<dbReference type="Gene3D" id="1.25.40.10">
    <property type="entry name" value="Tetratricopeptide repeat domain"/>
    <property type="match status" value="2"/>
</dbReference>
<dbReference type="Proteomes" id="UP001445076">
    <property type="component" value="Unassembled WGS sequence"/>
</dbReference>
<sequence>TAGTGRLLADLYVREGRTQEAESIYLALISARPTDPTVMADYAAFLHKQGRTERAATHYEAALNLDPTHARTLANYAALMDAHHHHTHAHHLYSRALACRWDADTATALARLCILTGQLEQATTLLQLVTARHPEHQRARVHLAQVKLQQKEYSASEQLLGEVLEESPTHHEALYHFSLLLSATNRSEEALRAARAAASACTQPRDLCALLHAHHADLLHTHSRMDAAV</sequence>
<proteinExistence type="predicted"/>
<accession>A0AAW0XY62</accession>
<dbReference type="PANTHER" id="PTHR44809:SF1">
    <property type="entry name" value="PROTEIN O-MANNOSYL-TRANSFERASE TMTC1"/>
    <property type="match status" value="1"/>
</dbReference>
<dbReference type="AlphaFoldDB" id="A0AAW0XY62"/>
<dbReference type="InterPro" id="IPR011990">
    <property type="entry name" value="TPR-like_helical_dom_sf"/>
</dbReference>
<name>A0AAW0XY62_CHEQU</name>
<dbReference type="Pfam" id="PF13432">
    <property type="entry name" value="TPR_16"/>
    <property type="match status" value="2"/>
</dbReference>
<dbReference type="PANTHER" id="PTHR44809">
    <property type="match status" value="1"/>
</dbReference>
<evidence type="ECO:0000313" key="3">
    <source>
        <dbReference type="Proteomes" id="UP001445076"/>
    </source>
</evidence>
<dbReference type="SUPFAM" id="SSF48452">
    <property type="entry name" value="TPR-like"/>
    <property type="match status" value="1"/>
</dbReference>
<dbReference type="InterPro" id="IPR052943">
    <property type="entry name" value="TMTC_O-mannosyl-trnsfr"/>
</dbReference>